<name>A0A5C6BFP0_9BACT</name>
<dbReference type="RefSeq" id="WP_146409139.1">
    <property type="nucleotide sequence ID" value="NZ_SJPU01000003.1"/>
</dbReference>
<sequence length="765" mass="83997">MKPQRLMPLFHRVAVCVAVMLFVPALPFIAGAQPPARQTLQLSQDSATNSQLTAIRSDIVAAITQGASPAETSALMQRQRLIDHQLEVELGAIREELVAIEKGRFDRDAQQRRADLRRRESLLWVSRVELAALLSELFAEGSADGVALAQQAIHLIGEALAKFPNASELQSELARLLSESQLRSGNPDAALRTMRQASTQANRAAGEPPETERDESGETPLVINTADELAFVIRIDIAKHRWDAAADKLNQYFGDQPTVAPRSPSMDLARLRYLISQPDRSSDMEEVGRWLDAIRARGGAIAYRNAETLVARHRALQLPADVAAAGSPDQAQPPVDPRVLRADARYYLRVGETLPAAITFARAAVEDADATRSVESAIRSAAILQSVSKEAAAADLLRRIARAHQQHPSSPLLMLQAAALQVAVDVAAPSAKSPTARDLLVELIDGWPASGAAETARTSLIDSAVADNDFVAAAVLATQRPAEQWDAARAARCRQLWQLAIAGPQPLQRRCRWDQDDCQRQYYNELEERLSTMRSTFAAAASHPLAKQTELACIILLDTCKESPARSRLATAEQQSTDPYLSSLARRRLGHQHPSEAPDPAVPNEPELWRIVLWRLHQDLRENPTLHREIGSYLVAMSNDPEFNVPPRLIIAWLMWSGKVDQGGRQLRSELSTSDEPGEVLAAAASALADSIKPSDLEQASRLWGQLADGIPTSHPSHRRAKVESIACLWRSGKRSDARAAAELMLLTNPPQDPERIKRLQEWAR</sequence>
<gene>
    <name evidence="2" type="ORF">Poly21_46560</name>
</gene>
<dbReference type="AlphaFoldDB" id="A0A5C6BFP0"/>
<evidence type="ECO:0000313" key="2">
    <source>
        <dbReference type="EMBL" id="TWU10750.1"/>
    </source>
</evidence>
<reference evidence="2 3" key="1">
    <citation type="journal article" date="2020" name="Antonie Van Leeuwenhoek">
        <title>Rhodopirellula heiligendammensis sp. nov., Rhodopirellula pilleata sp. nov., and Rhodopirellula solitaria sp. nov. isolated from natural or artificial marine surfaces in Northern Germany and California, USA, and emended description of the genus Rhodopirellula.</title>
        <authorList>
            <person name="Kallscheuer N."/>
            <person name="Wiegand S."/>
            <person name="Jogler M."/>
            <person name="Boedeker C."/>
            <person name="Peeters S.H."/>
            <person name="Rast P."/>
            <person name="Heuer A."/>
            <person name="Jetten M.S.M."/>
            <person name="Rohde M."/>
            <person name="Jogler C."/>
        </authorList>
    </citation>
    <scope>NUCLEOTIDE SEQUENCE [LARGE SCALE GENOMIC DNA]</scope>
    <source>
        <strain evidence="2 3">Poly21</strain>
    </source>
</reference>
<feature type="region of interest" description="Disordered" evidence="1">
    <location>
        <begin position="195"/>
        <end position="218"/>
    </location>
</feature>
<evidence type="ECO:0000313" key="3">
    <source>
        <dbReference type="Proteomes" id="UP000319908"/>
    </source>
</evidence>
<dbReference type="EMBL" id="SJPU01000003">
    <property type="protein sequence ID" value="TWU10750.1"/>
    <property type="molecule type" value="Genomic_DNA"/>
</dbReference>
<evidence type="ECO:0000256" key="1">
    <source>
        <dbReference type="SAM" id="MobiDB-lite"/>
    </source>
</evidence>
<proteinExistence type="predicted"/>
<dbReference type="Proteomes" id="UP000319908">
    <property type="component" value="Unassembled WGS sequence"/>
</dbReference>
<keyword evidence="3" id="KW-1185">Reference proteome</keyword>
<dbReference type="OrthoDB" id="233995at2"/>
<protein>
    <submittedName>
        <fullName evidence="2">Uncharacterized protein</fullName>
    </submittedName>
</protein>
<comment type="caution">
    <text evidence="2">The sequence shown here is derived from an EMBL/GenBank/DDBJ whole genome shotgun (WGS) entry which is preliminary data.</text>
</comment>
<accession>A0A5C6BFP0</accession>
<organism evidence="2 3">
    <name type="scientific">Allorhodopirellula heiligendammensis</name>
    <dbReference type="NCBI Taxonomy" id="2714739"/>
    <lineage>
        <taxon>Bacteria</taxon>
        <taxon>Pseudomonadati</taxon>
        <taxon>Planctomycetota</taxon>
        <taxon>Planctomycetia</taxon>
        <taxon>Pirellulales</taxon>
        <taxon>Pirellulaceae</taxon>
        <taxon>Allorhodopirellula</taxon>
    </lineage>
</organism>